<dbReference type="EMBL" id="ML179235">
    <property type="protein sequence ID" value="THU93950.1"/>
    <property type="molecule type" value="Genomic_DNA"/>
</dbReference>
<dbReference type="Proteomes" id="UP000297245">
    <property type="component" value="Unassembled WGS sequence"/>
</dbReference>
<evidence type="ECO:0000313" key="2">
    <source>
        <dbReference type="Proteomes" id="UP000297245"/>
    </source>
</evidence>
<accession>A0A4S8LWS8</accession>
<reference evidence="1 2" key="1">
    <citation type="journal article" date="2019" name="Nat. Ecol. Evol.">
        <title>Megaphylogeny resolves global patterns of mushroom evolution.</title>
        <authorList>
            <person name="Varga T."/>
            <person name="Krizsan K."/>
            <person name="Foldi C."/>
            <person name="Dima B."/>
            <person name="Sanchez-Garcia M."/>
            <person name="Sanchez-Ramirez S."/>
            <person name="Szollosi G.J."/>
            <person name="Szarkandi J.G."/>
            <person name="Papp V."/>
            <person name="Albert L."/>
            <person name="Andreopoulos W."/>
            <person name="Angelini C."/>
            <person name="Antonin V."/>
            <person name="Barry K.W."/>
            <person name="Bougher N.L."/>
            <person name="Buchanan P."/>
            <person name="Buyck B."/>
            <person name="Bense V."/>
            <person name="Catcheside P."/>
            <person name="Chovatia M."/>
            <person name="Cooper J."/>
            <person name="Damon W."/>
            <person name="Desjardin D."/>
            <person name="Finy P."/>
            <person name="Geml J."/>
            <person name="Haridas S."/>
            <person name="Hughes K."/>
            <person name="Justo A."/>
            <person name="Karasinski D."/>
            <person name="Kautmanova I."/>
            <person name="Kiss B."/>
            <person name="Kocsube S."/>
            <person name="Kotiranta H."/>
            <person name="LaButti K.M."/>
            <person name="Lechner B.E."/>
            <person name="Liimatainen K."/>
            <person name="Lipzen A."/>
            <person name="Lukacs Z."/>
            <person name="Mihaltcheva S."/>
            <person name="Morgado L.N."/>
            <person name="Niskanen T."/>
            <person name="Noordeloos M.E."/>
            <person name="Ohm R.A."/>
            <person name="Ortiz-Santana B."/>
            <person name="Ovrebo C."/>
            <person name="Racz N."/>
            <person name="Riley R."/>
            <person name="Savchenko A."/>
            <person name="Shiryaev A."/>
            <person name="Soop K."/>
            <person name="Spirin V."/>
            <person name="Szebenyi C."/>
            <person name="Tomsovsky M."/>
            <person name="Tulloss R.E."/>
            <person name="Uehling J."/>
            <person name="Grigoriev I.V."/>
            <person name="Vagvolgyi C."/>
            <person name="Papp T."/>
            <person name="Martin F.M."/>
            <person name="Miettinen O."/>
            <person name="Hibbett D.S."/>
            <person name="Nagy L.G."/>
        </authorList>
    </citation>
    <scope>NUCLEOTIDE SEQUENCE [LARGE SCALE GENOMIC DNA]</scope>
    <source>
        <strain evidence="1 2">CBS 962.96</strain>
    </source>
</reference>
<gene>
    <name evidence="1" type="ORF">K435DRAFT_799278</name>
</gene>
<dbReference type="AlphaFoldDB" id="A0A4S8LWS8"/>
<protein>
    <submittedName>
        <fullName evidence="1">Uncharacterized protein</fullName>
    </submittedName>
</protein>
<name>A0A4S8LWS8_DENBC</name>
<proteinExistence type="predicted"/>
<keyword evidence="2" id="KW-1185">Reference proteome</keyword>
<sequence length="222" mass="25003">MHYDWQDANFSTPNPVFYVSVTIATARTRHATSDSSTKLSPTAKSFLVAYTSLAWTASDHGKGKSKGKGENYEERHKAEFKHVPSVSDSDEVDQIHESIFKVYTKSMESAKKGNMKGVYVSLSYICSNHLKGNHCKHILQSLPSFHQNWPSIFSPTSRNVHLLDFVHNHEALVLMKESLEIKRKTGEGSVQAITGDPLLLSLYEKFLEVFIPSRSSDEKKAR</sequence>
<evidence type="ECO:0000313" key="1">
    <source>
        <dbReference type="EMBL" id="THU93950.1"/>
    </source>
</evidence>
<organism evidence="1 2">
    <name type="scientific">Dendrothele bispora (strain CBS 962.96)</name>
    <dbReference type="NCBI Taxonomy" id="1314807"/>
    <lineage>
        <taxon>Eukaryota</taxon>
        <taxon>Fungi</taxon>
        <taxon>Dikarya</taxon>
        <taxon>Basidiomycota</taxon>
        <taxon>Agaricomycotina</taxon>
        <taxon>Agaricomycetes</taxon>
        <taxon>Agaricomycetidae</taxon>
        <taxon>Agaricales</taxon>
        <taxon>Agaricales incertae sedis</taxon>
        <taxon>Dendrothele</taxon>
    </lineage>
</organism>